<name>A0A1C3H539_9GAMM</name>
<evidence type="ECO:0000313" key="2">
    <source>
        <dbReference type="Proteomes" id="UP000190837"/>
    </source>
</evidence>
<dbReference type="EMBL" id="FKLO01000054">
    <property type="protein sequence ID" value="SAM66352.1"/>
    <property type="molecule type" value="Genomic_DNA"/>
</dbReference>
<evidence type="ECO:0000313" key="1">
    <source>
        <dbReference type="EMBL" id="SAM66352.1"/>
    </source>
</evidence>
<dbReference type="Proteomes" id="UP000190837">
    <property type="component" value="Unassembled WGS sequence"/>
</dbReference>
<sequence>MSNLNSITNDRGFIGTGNPYFIPEGDDSAAFYLGNPLSVKIALSSETKTRISHRKHDSGAVLDSITIPKPAEVTFETDTFQPLTWGMAMMGKAATQTSTVQTIADEPAKARLDGYHALKNHDIDPTTIEVKKGGTAIPAGKYELNAEIGMLKITDETAAAEGDDLTVSYKTLATTRTVIDGARVTSFKGKIILDGRDEVTKKRAKLIIPSVTLAVDGDFDWFSDDFNKVTMKGTAAVGKNGEAPYTVELYN</sequence>
<protein>
    <submittedName>
        <fullName evidence="1">Uncharacterized protein</fullName>
    </submittedName>
</protein>
<accession>A0A1C3H539</accession>
<gene>
    <name evidence="1" type="ORF">CHUV0807_1608</name>
</gene>
<dbReference type="AlphaFoldDB" id="A0A1C3H539"/>
<dbReference type="RefSeq" id="WP_079541050.1">
    <property type="nucleotide sequence ID" value="NZ_CALFOW010000074.1"/>
</dbReference>
<reference evidence="2" key="1">
    <citation type="submission" date="2016-04" db="EMBL/GenBank/DDBJ databases">
        <authorList>
            <person name="Tagini F."/>
        </authorList>
    </citation>
    <scope>NUCLEOTIDE SEQUENCE [LARGE SCALE GENOMIC DNA]</scope>
    <source>
        <strain evidence="2">CHUV0807</strain>
    </source>
</reference>
<organism evidence="1 2">
    <name type="scientific">Cardiobacterium hominis</name>
    <dbReference type="NCBI Taxonomy" id="2718"/>
    <lineage>
        <taxon>Bacteria</taxon>
        <taxon>Pseudomonadati</taxon>
        <taxon>Pseudomonadota</taxon>
        <taxon>Gammaproteobacteria</taxon>
        <taxon>Cardiobacteriales</taxon>
        <taxon>Cardiobacteriaceae</taxon>
        <taxon>Cardiobacterium</taxon>
    </lineage>
</organism>
<proteinExistence type="predicted"/>